<dbReference type="GO" id="GO:0008270">
    <property type="term" value="F:zinc ion binding"/>
    <property type="evidence" value="ECO:0007669"/>
    <property type="project" value="UniProtKB-KW"/>
</dbReference>
<keyword evidence="6 8" id="KW-0804">Transcription</keyword>
<comment type="similarity">
    <text evidence="8 11">Belongs to the archaeal rpoM/eukaryotic RPA12/RPB9/RPC11 RNA polymerase family.</text>
</comment>
<comment type="caution">
    <text evidence="13">The sequence shown here is derived from an EMBL/GenBank/DDBJ whole genome shotgun (WGS) entry which is preliminary data.</text>
</comment>
<evidence type="ECO:0000256" key="9">
    <source>
        <dbReference type="PIRSR" id="PIRSR005586-1"/>
    </source>
</evidence>
<keyword evidence="5 9" id="KW-0862">Zinc</keyword>
<reference evidence="13 14" key="1">
    <citation type="submission" date="2016-07" db="EMBL/GenBank/DDBJ databases">
        <title>Pervasive Adenine N6-methylation of Active Genes in Fungi.</title>
        <authorList>
            <consortium name="DOE Joint Genome Institute"/>
            <person name="Mondo S.J."/>
            <person name="Dannebaum R.O."/>
            <person name="Kuo R.C."/>
            <person name="Labutti K."/>
            <person name="Haridas S."/>
            <person name="Kuo A."/>
            <person name="Salamov A."/>
            <person name="Ahrendt S.R."/>
            <person name="Lipzen A."/>
            <person name="Sullivan W."/>
            <person name="Andreopoulos W.B."/>
            <person name="Clum A."/>
            <person name="Lindquist E."/>
            <person name="Daum C."/>
            <person name="Ramamoorthy G.K."/>
            <person name="Gryganskyi A."/>
            <person name="Culley D."/>
            <person name="Magnuson J.K."/>
            <person name="James T.Y."/>
            <person name="O'Malley M.A."/>
            <person name="Stajich J.E."/>
            <person name="Spatafora J.W."/>
            <person name="Visel A."/>
            <person name="Grigoriev I.V."/>
        </authorList>
    </citation>
    <scope>NUCLEOTIDE SEQUENCE [LARGE SCALE GENOMIC DNA]</scope>
    <source>
        <strain evidence="13 14">12-1054</strain>
    </source>
</reference>
<evidence type="ECO:0000256" key="11">
    <source>
        <dbReference type="RuleBase" id="RU003474"/>
    </source>
</evidence>
<feature type="binding site" evidence="9">
    <location>
        <position position="8"/>
    </location>
    <ligand>
        <name>Zn(2+)</name>
        <dbReference type="ChEBI" id="CHEBI:29105"/>
        <label>1</label>
    </ligand>
</feature>
<dbReference type="RefSeq" id="XP_040724824.1">
    <property type="nucleotide sequence ID" value="XM_040871944.1"/>
</dbReference>
<dbReference type="InterPro" id="IPR001222">
    <property type="entry name" value="Znf_TFIIS"/>
</dbReference>
<dbReference type="GO" id="GO:0005666">
    <property type="term" value="C:RNA polymerase III complex"/>
    <property type="evidence" value="ECO:0007669"/>
    <property type="project" value="TreeGrafter"/>
</dbReference>
<dbReference type="GO" id="GO:0003899">
    <property type="term" value="F:DNA-directed RNA polymerase activity"/>
    <property type="evidence" value="ECO:0007669"/>
    <property type="project" value="InterPro"/>
</dbReference>
<dbReference type="OMA" id="MEFCDEC"/>
<dbReference type="InterPro" id="IPR001529">
    <property type="entry name" value="Zn_ribbon_RPB9"/>
</dbReference>
<name>A0A1Y2FC02_PROLT</name>
<feature type="binding site" evidence="9">
    <location>
        <position position="76"/>
    </location>
    <ligand>
        <name>Zn(2+)</name>
        <dbReference type="ChEBI" id="CHEBI:29105"/>
        <label>2</label>
    </ligand>
</feature>
<evidence type="ECO:0000256" key="5">
    <source>
        <dbReference type="ARBA" id="ARBA00022833"/>
    </source>
</evidence>
<protein>
    <recommendedName>
        <fullName evidence="8">DNA-directed RNA polymerase subunit</fullName>
    </recommendedName>
</protein>
<dbReference type="OrthoDB" id="282152at2759"/>
<feature type="domain" description="TFIIS-type" evidence="12">
    <location>
        <begin position="67"/>
        <end position="111"/>
    </location>
</feature>
<dbReference type="Pfam" id="PF01096">
    <property type="entry name" value="Zn_ribbon_TFIIS"/>
    <property type="match status" value="1"/>
</dbReference>
<evidence type="ECO:0000259" key="12">
    <source>
        <dbReference type="PROSITE" id="PS51133"/>
    </source>
</evidence>
<gene>
    <name evidence="13" type="ORF">BCR37DRAFT_402859</name>
</gene>
<dbReference type="PIRSF" id="PIRSF005586">
    <property type="entry name" value="RNApol_RpoM"/>
    <property type="match status" value="1"/>
</dbReference>
<evidence type="ECO:0000256" key="6">
    <source>
        <dbReference type="ARBA" id="ARBA00023163"/>
    </source>
</evidence>
<keyword evidence="2 8" id="KW-0240">DNA-directed RNA polymerase</keyword>
<dbReference type="EMBL" id="MCFI01000011">
    <property type="protein sequence ID" value="ORY81448.1"/>
    <property type="molecule type" value="Genomic_DNA"/>
</dbReference>
<evidence type="ECO:0000256" key="4">
    <source>
        <dbReference type="ARBA" id="ARBA00022771"/>
    </source>
</evidence>
<dbReference type="GeneID" id="63788543"/>
<feature type="binding site" evidence="9">
    <location>
        <position position="103"/>
    </location>
    <ligand>
        <name>Zn(2+)</name>
        <dbReference type="ChEBI" id="CHEBI:29105"/>
        <label>2</label>
    </ligand>
</feature>
<evidence type="ECO:0000256" key="3">
    <source>
        <dbReference type="ARBA" id="ARBA00022723"/>
    </source>
</evidence>
<dbReference type="PROSITE" id="PS51133">
    <property type="entry name" value="ZF_TFIIS_2"/>
    <property type="match status" value="1"/>
</dbReference>
<feature type="binding site" evidence="9">
    <location>
        <position position="106"/>
    </location>
    <ligand>
        <name>Zn(2+)</name>
        <dbReference type="ChEBI" id="CHEBI:29105"/>
        <label>2</label>
    </ligand>
</feature>
<dbReference type="GO" id="GO:0006386">
    <property type="term" value="P:termination of RNA polymerase III transcription"/>
    <property type="evidence" value="ECO:0007669"/>
    <property type="project" value="UniProtKB-ARBA"/>
</dbReference>
<dbReference type="GO" id="GO:0003676">
    <property type="term" value="F:nucleic acid binding"/>
    <property type="evidence" value="ECO:0007669"/>
    <property type="project" value="InterPro"/>
</dbReference>
<dbReference type="Proteomes" id="UP000193685">
    <property type="component" value="Unassembled WGS sequence"/>
</dbReference>
<organism evidence="13 14">
    <name type="scientific">Protomyces lactucae-debilis</name>
    <dbReference type="NCBI Taxonomy" id="2754530"/>
    <lineage>
        <taxon>Eukaryota</taxon>
        <taxon>Fungi</taxon>
        <taxon>Dikarya</taxon>
        <taxon>Ascomycota</taxon>
        <taxon>Taphrinomycotina</taxon>
        <taxon>Taphrinomycetes</taxon>
        <taxon>Taphrinales</taxon>
        <taxon>Protomycetaceae</taxon>
        <taxon>Protomyces</taxon>
    </lineage>
</organism>
<accession>A0A1Y2FC02</accession>
<keyword evidence="14" id="KW-1185">Reference proteome</keyword>
<feature type="binding site" evidence="9">
    <location>
        <position position="26"/>
    </location>
    <ligand>
        <name>Zn(2+)</name>
        <dbReference type="ChEBI" id="CHEBI:29105"/>
        <label>1</label>
    </ligand>
</feature>
<comment type="function">
    <text evidence="8">DNA-dependent RNA polymerase catalyzes the transcription of DNA into RNA using the four ribonucleoside triphosphates as substrates.</text>
</comment>
<keyword evidence="3 9" id="KW-0479">Metal-binding</keyword>
<dbReference type="SMART" id="SM00440">
    <property type="entry name" value="ZnF_C2C2"/>
    <property type="match status" value="1"/>
</dbReference>
<dbReference type="InterPro" id="IPR034014">
    <property type="entry name" value="Zn_ribbon_RPC11_C"/>
</dbReference>
<evidence type="ECO:0000256" key="1">
    <source>
        <dbReference type="ARBA" id="ARBA00004123"/>
    </source>
</evidence>
<feature type="binding site" evidence="9">
    <location>
        <position position="29"/>
    </location>
    <ligand>
        <name>Zn(2+)</name>
        <dbReference type="ChEBI" id="CHEBI:29105"/>
        <label>1</label>
    </ligand>
</feature>
<dbReference type="SUPFAM" id="SSF57783">
    <property type="entry name" value="Zinc beta-ribbon"/>
    <property type="match status" value="1"/>
</dbReference>
<dbReference type="SMART" id="SM00661">
    <property type="entry name" value="RPOL9"/>
    <property type="match status" value="1"/>
</dbReference>
<evidence type="ECO:0000313" key="13">
    <source>
        <dbReference type="EMBL" id="ORY81448.1"/>
    </source>
</evidence>
<sequence>MPQWCPQCNNILLLGAGSDALNRLECRTCPYQFPIGSKHLFDKRLMKQKDVDDVLGGQGSWDNVDQTAAQCPNADCEGGGQGAYFFQLQIRSADEPMTTFYKCVTCAHQWREN</sequence>
<evidence type="ECO:0000313" key="14">
    <source>
        <dbReference type="Proteomes" id="UP000193685"/>
    </source>
</evidence>
<keyword evidence="7 8" id="KW-0539">Nucleus</keyword>
<dbReference type="PANTHER" id="PTHR11239:SF12">
    <property type="entry name" value="DNA-DIRECTED RNA POLYMERASE III SUBUNIT RPC10"/>
    <property type="match status" value="1"/>
</dbReference>
<evidence type="ECO:0000256" key="10">
    <source>
        <dbReference type="PIRSR" id="PIRSR005586-2"/>
    </source>
</evidence>
<dbReference type="InterPro" id="IPR012164">
    <property type="entry name" value="Rpa12/Rpb9/Rpc10/TFS"/>
</dbReference>
<evidence type="ECO:0000256" key="7">
    <source>
        <dbReference type="ARBA" id="ARBA00023242"/>
    </source>
</evidence>
<evidence type="ECO:0000256" key="2">
    <source>
        <dbReference type="ARBA" id="ARBA00022478"/>
    </source>
</evidence>
<dbReference type="CDD" id="cd10509">
    <property type="entry name" value="Zn-ribbon_RPC11"/>
    <property type="match status" value="1"/>
</dbReference>
<evidence type="ECO:0000256" key="8">
    <source>
        <dbReference type="PIRNR" id="PIRNR005586"/>
    </source>
</evidence>
<dbReference type="Pfam" id="PF02150">
    <property type="entry name" value="Zn_ribbon_RPB9"/>
    <property type="match status" value="1"/>
</dbReference>
<dbReference type="AlphaFoldDB" id="A0A1Y2FC02"/>
<proteinExistence type="inferred from homology"/>
<feature type="zinc finger region" description="C4-type" evidence="10">
    <location>
        <begin position="5"/>
        <end position="29"/>
    </location>
</feature>
<dbReference type="STRING" id="56484.A0A1Y2FC02"/>
<dbReference type="FunFam" id="2.20.25.10:FF:000005">
    <property type="entry name" value="DNA-directed RNA polymerase subunit"/>
    <property type="match status" value="1"/>
</dbReference>
<comment type="subcellular location">
    <subcellularLocation>
        <location evidence="1 8">Nucleus</location>
    </subcellularLocation>
</comment>
<keyword evidence="4 10" id="KW-0863">Zinc-finger</keyword>
<feature type="binding site" evidence="9">
    <location>
        <position position="5"/>
    </location>
    <ligand>
        <name>Zn(2+)</name>
        <dbReference type="ChEBI" id="CHEBI:29105"/>
        <label>1</label>
    </ligand>
</feature>
<feature type="binding site" evidence="9">
    <location>
        <position position="71"/>
    </location>
    <ligand>
        <name>Zn(2+)</name>
        <dbReference type="ChEBI" id="CHEBI:29105"/>
        <label>2</label>
    </ligand>
</feature>
<dbReference type="PANTHER" id="PTHR11239">
    <property type="entry name" value="DNA-DIRECTED RNA POLYMERASE"/>
    <property type="match status" value="1"/>
</dbReference>
<dbReference type="Gene3D" id="2.20.25.10">
    <property type="match status" value="1"/>
</dbReference>